<proteinExistence type="predicted"/>
<reference evidence="1 2" key="1">
    <citation type="journal article" date="2022" name="bioRxiv">
        <title>An ancient truncated duplication of the anti-Mullerian hormone receptor type 2 gene is a potential conserved master sex determinant in the Pangasiidae catfish family.</title>
        <authorList>
            <person name="Wen M."/>
            <person name="Pan Q."/>
            <person name="Jouanno E."/>
            <person name="Montfort J."/>
            <person name="Zahm M."/>
            <person name="Cabau C."/>
            <person name="Klopp C."/>
            <person name="Iampietro C."/>
            <person name="Roques C."/>
            <person name="Bouchez O."/>
            <person name="Castinel A."/>
            <person name="Donnadieu C."/>
            <person name="Parrinello H."/>
            <person name="Poncet C."/>
            <person name="Belmonte E."/>
            <person name="Gautier V."/>
            <person name="Avarre J.-C."/>
            <person name="Dugue R."/>
            <person name="Gustiano R."/>
            <person name="Ha T.T.T."/>
            <person name="Campet M."/>
            <person name="Sriphairoj K."/>
            <person name="Ribolli J."/>
            <person name="de Almeida F.L."/>
            <person name="Desvignes T."/>
            <person name="Postlethwait J.H."/>
            <person name="Bucao C.F."/>
            <person name="Robinson-Rechavi M."/>
            <person name="Bobe J."/>
            <person name="Herpin A."/>
            <person name="Guiguen Y."/>
        </authorList>
    </citation>
    <scope>NUCLEOTIDE SEQUENCE [LARGE SCALE GENOMIC DNA]</scope>
    <source>
        <strain evidence="1">YG-Dec2019</strain>
    </source>
</reference>
<comment type="caution">
    <text evidence="1">The sequence shown here is derived from an EMBL/GenBank/DDBJ whole genome shotgun (WGS) entry which is preliminary data.</text>
</comment>
<feature type="non-terminal residue" evidence="1">
    <location>
        <position position="104"/>
    </location>
</feature>
<name>A0ACC5WGT3_PANGG</name>
<organism evidence="1 2">
    <name type="scientific">Pangasianodon gigas</name>
    <name type="common">Mekong giant catfish</name>
    <name type="synonym">Pangasius gigas</name>
    <dbReference type="NCBI Taxonomy" id="30993"/>
    <lineage>
        <taxon>Eukaryota</taxon>
        <taxon>Metazoa</taxon>
        <taxon>Chordata</taxon>
        <taxon>Craniata</taxon>
        <taxon>Vertebrata</taxon>
        <taxon>Euteleostomi</taxon>
        <taxon>Actinopterygii</taxon>
        <taxon>Neopterygii</taxon>
        <taxon>Teleostei</taxon>
        <taxon>Ostariophysi</taxon>
        <taxon>Siluriformes</taxon>
        <taxon>Pangasiidae</taxon>
        <taxon>Pangasianodon</taxon>
    </lineage>
</organism>
<sequence length="104" mass="11604">MASTKGWSSISFPALGTGNLGLRKDEVSQIMTTAVVEFSKYYKGSKIKIFFVIFPKDTDTLKAFEKEIASTNTRLQTFQMSSSTKGKSEDIFIKSIFSPVIVFQ</sequence>
<evidence type="ECO:0000313" key="1">
    <source>
        <dbReference type="EMBL" id="MCI4378076.1"/>
    </source>
</evidence>
<evidence type="ECO:0000313" key="2">
    <source>
        <dbReference type="Proteomes" id="UP000829447"/>
    </source>
</evidence>
<dbReference type="EMBL" id="CM040458">
    <property type="protein sequence ID" value="MCI4378076.1"/>
    <property type="molecule type" value="Genomic_DNA"/>
</dbReference>
<dbReference type="Proteomes" id="UP000829447">
    <property type="component" value="Linkage Group LG5"/>
</dbReference>
<gene>
    <name evidence="1" type="ORF">PGIGA_G00211660</name>
</gene>
<keyword evidence="2" id="KW-1185">Reference proteome</keyword>
<accession>A0ACC5WGT3</accession>
<protein>
    <submittedName>
        <fullName evidence="1">Uncharacterized protein</fullName>
    </submittedName>
</protein>